<reference evidence="5" key="1">
    <citation type="submission" date="2019-08" db="EMBL/GenBank/DDBJ databases">
        <authorList>
            <person name="Kucharzyk K."/>
            <person name="Murdoch R.W."/>
            <person name="Higgins S."/>
            <person name="Loffler F."/>
        </authorList>
    </citation>
    <scope>NUCLEOTIDE SEQUENCE</scope>
</reference>
<name>A0A644TVL1_9ZZZZ</name>
<dbReference type="InterPro" id="IPR003593">
    <property type="entry name" value="AAA+_ATPase"/>
</dbReference>
<feature type="domain" description="ABC transporter" evidence="4">
    <location>
        <begin position="4"/>
        <end position="237"/>
    </location>
</feature>
<keyword evidence="3 5" id="KW-0067">ATP-binding</keyword>
<dbReference type="EMBL" id="VSSQ01000055">
    <property type="protein sequence ID" value="MPL70925.1"/>
    <property type="molecule type" value="Genomic_DNA"/>
</dbReference>
<keyword evidence="2" id="KW-0547">Nucleotide-binding</keyword>
<dbReference type="Pfam" id="PF12399">
    <property type="entry name" value="BCA_ABC_TP_C"/>
    <property type="match status" value="1"/>
</dbReference>
<dbReference type="InterPro" id="IPR032823">
    <property type="entry name" value="BCA_ABC_TP_C"/>
</dbReference>
<dbReference type="CDD" id="cd03219">
    <property type="entry name" value="ABC_Mj1267_LivG_branched"/>
    <property type="match status" value="1"/>
</dbReference>
<evidence type="ECO:0000313" key="5">
    <source>
        <dbReference type="EMBL" id="MPL70925.1"/>
    </source>
</evidence>
<keyword evidence="5" id="KW-0378">Hydrolase</keyword>
<sequence length="239" mass="26216">MTKLKTIGLSRRFLGLVAVNKVSFSMDEGEILGIIGPNGAGKTTFINLISGIIMPGEGKIEYKGQDITYMPAHERARLGIARTYQLIHPLENLSLIENVMVGSIFARGHSMREARRRAADLCGELGLKDLDRDTSKLTILEVKKMEIARALANEPEVLFLDEVMAGLNADETKDLIATVQRIARERKLAVGVVEHVMGVIRELTHRVIVLEAGELIAEGPYEEVSKNPRVVEAYLGGAA</sequence>
<proteinExistence type="predicted"/>
<dbReference type="SUPFAM" id="SSF52540">
    <property type="entry name" value="P-loop containing nucleoside triphosphate hydrolases"/>
    <property type="match status" value="1"/>
</dbReference>
<dbReference type="PANTHER" id="PTHR45772">
    <property type="entry name" value="CONSERVED COMPONENT OF ABC TRANSPORTER FOR NATURAL AMINO ACIDS-RELATED"/>
    <property type="match status" value="1"/>
</dbReference>
<evidence type="ECO:0000256" key="1">
    <source>
        <dbReference type="ARBA" id="ARBA00022448"/>
    </source>
</evidence>
<dbReference type="GO" id="GO:0005886">
    <property type="term" value="C:plasma membrane"/>
    <property type="evidence" value="ECO:0007669"/>
    <property type="project" value="TreeGrafter"/>
</dbReference>
<dbReference type="PROSITE" id="PS50893">
    <property type="entry name" value="ABC_TRANSPORTER_2"/>
    <property type="match status" value="1"/>
</dbReference>
<evidence type="ECO:0000256" key="2">
    <source>
        <dbReference type="ARBA" id="ARBA00022741"/>
    </source>
</evidence>
<protein>
    <submittedName>
        <fullName evidence="5">Methionine import ATP-binding protein MetN 2</fullName>
        <ecNumber evidence="5">3.6.3.-</ecNumber>
    </submittedName>
</protein>
<dbReference type="EC" id="3.6.3.-" evidence="5"/>
<dbReference type="Gene3D" id="3.40.50.300">
    <property type="entry name" value="P-loop containing nucleotide triphosphate hydrolases"/>
    <property type="match status" value="1"/>
</dbReference>
<dbReference type="InterPro" id="IPR027417">
    <property type="entry name" value="P-loop_NTPase"/>
</dbReference>
<comment type="caution">
    <text evidence="5">The sequence shown here is derived from an EMBL/GenBank/DDBJ whole genome shotgun (WGS) entry which is preliminary data.</text>
</comment>
<accession>A0A644TVL1</accession>
<evidence type="ECO:0000256" key="3">
    <source>
        <dbReference type="ARBA" id="ARBA00022840"/>
    </source>
</evidence>
<dbReference type="AlphaFoldDB" id="A0A644TVL1"/>
<evidence type="ECO:0000259" key="4">
    <source>
        <dbReference type="PROSITE" id="PS50893"/>
    </source>
</evidence>
<organism evidence="5">
    <name type="scientific">bioreactor metagenome</name>
    <dbReference type="NCBI Taxonomy" id="1076179"/>
    <lineage>
        <taxon>unclassified sequences</taxon>
        <taxon>metagenomes</taxon>
        <taxon>ecological metagenomes</taxon>
    </lineage>
</organism>
<dbReference type="InterPro" id="IPR003439">
    <property type="entry name" value="ABC_transporter-like_ATP-bd"/>
</dbReference>
<gene>
    <name evidence="5" type="primary">metN2_1</name>
    <name evidence="5" type="ORF">SDC9_16687</name>
</gene>
<dbReference type="InterPro" id="IPR051120">
    <property type="entry name" value="ABC_AA/LPS_Transport"/>
</dbReference>
<dbReference type="GO" id="GO:0005524">
    <property type="term" value="F:ATP binding"/>
    <property type="evidence" value="ECO:0007669"/>
    <property type="project" value="UniProtKB-KW"/>
</dbReference>
<dbReference type="SMART" id="SM00382">
    <property type="entry name" value="AAA"/>
    <property type="match status" value="1"/>
</dbReference>
<dbReference type="Pfam" id="PF00005">
    <property type="entry name" value="ABC_tran"/>
    <property type="match status" value="1"/>
</dbReference>
<keyword evidence="1" id="KW-0813">Transport</keyword>
<dbReference type="GO" id="GO:0016887">
    <property type="term" value="F:ATP hydrolysis activity"/>
    <property type="evidence" value="ECO:0007669"/>
    <property type="project" value="InterPro"/>
</dbReference>